<dbReference type="AlphaFoldDB" id="A0A9Q3L7B9"/>
<dbReference type="SUPFAM" id="SSF82185">
    <property type="entry name" value="Histone H3 K4-specific methyltransferase SET7/9 N-terminal domain"/>
    <property type="match status" value="1"/>
</dbReference>
<evidence type="ECO:0000313" key="1">
    <source>
        <dbReference type="EMBL" id="MBW0602633.1"/>
    </source>
</evidence>
<dbReference type="OrthoDB" id="9785122at2"/>
<protein>
    <recommendedName>
        <fullName evidence="3">Phophatidylinositol-4-phosphate 5-kinase</fullName>
    </recommendedName>
</protein>
<dbReference type="RefSeq" id="WP_006886667.1">
    <property type="nucleotide sequence ID" value="NZ_CP030141.1"/>
</dbReference>
<dbReference type="EMBL" id="JABZFG010000004">
    <property type="protein sequence ID" value="MBW0602633.1"/>
    <property type="molecule type" value="Genomic_DNA"/>
</dbReference>
<dbReference type="Proteomes" id="UP000746160">
    <property type="component" value="Unassembled WGS sequence"/>
</dbReference>
<evidence type="ECO:0008006" key="3">
    <source>
        <dbReference type="Google" id="ProtNLM"/>
    </source>
</evidence>
<gene>
    <name evidence="1" type="ORF">MADP07_00356</name>
</gene>
<name>A0A9Q3L7B9_9BACT</name>
<dbReference type="KEGG" id="mani:DP067_00630"/>
<accession>A0A9Q3L7B9</accession>
<dbReference type="Gene3D" id="2.20.110.10">
    <property type="entry name" value="Histone H3 K4-specific methyltransferase SET7/9 N-terminal domain"/>
    <property type="match status" value="1"/>
</dbReference>
<dbReference type="GeneID" id="65653496"/>
<reference evidence="1" key="1">
    <citation type="journal article" date="2021" name="Genes Genomics">
        <title>Comparative genomic analysis of Mycoplasma anatis strains.</title>
        <authorList>
            <person name="Zhou Q."/>
            <person name="Mai K."/>
            <person name="Yang D."/>
            <person name="Liu J."/>
            <person name="Yan Z."/>
            <person name="Luo C."/>
            <person name="Tan Y."/>
            <person name="Cao S."/>
            <person name="Zhou Q."/>
            <person name="Chen L."/>
            <person name="Chen F."/>
        </authorList>
    </citation>
    <scope>NUCLEOTIDE SEQUENCE</scope>
    <source>
        <strain evidence="1">DP07</strain>
    </source>
</reference>
<evidence type="ECO:0000313" key="2">
    <source>
        <dbReference type="Proteomes" id="UP000746160"/>
    </source>
</evidence>
<sequence length="187" mass="22286">MKAIYNKNTNTIVVKFKSTNGTIKKDELKILPLNDNKTYVLNGERKLSNEKDGLLVKSYYNEKGQLHGEQTEYYDNNRAFQNVKRITNWNNNRKHGVETYYYESKTTEKLYNWENGLANGIWYEYYDIKIDGVTYKKSQKTYKNGVKHGKFNEWYENKDEMSPTVYYLNGKKVTEPDFIQNNNKDIY</sequence>
<comment type="caution">
    <text evidence="1">The sequence shown here is derived from an EMBL/GenBank/DDBJ whole genome shotgun (WGS) entry which is preliminary data.</text>
</comment>
<organism evidence="1 2">
    <name type="scientific">Mycoplasmopsis anatis</name>
    <dbReference type="NCBI Taxonomy" id="171279"/>
    <lineage>
        <taxon>Bacteria</taxon>
        <taxon>Bacillati</taxon>
        <taxon>Mycoplasmatota</taxon>
        <taxon>Mycoplasmoidales</taxon>
        <taxon>Metamycoplasmataceae</taxon>
        <taxon>Mycoplasmopsis</taxon>
    </lineage>
</organism>
<proteinExistence type="predicted"/>